<name>A0A6G1H4R6_9PEZI</name>
<evidence type="ECO:0000313" key="2">
    <source>
        <dbReference type="Proteomes" id="UP000800041"/>
    </source>
</evidence>
<organism evidence="1 2">
    <name type="scientific">Aulographum hederae CBS 113979</name>
    <dbReference type="NCBI Taxonomy" id="1176131"/>
    <lineage>
        <taxon>Eukaryota</taxon>
        <taxon>Fungi</taxon>
        <taxon>Dikarya</taxon>
        <taxon>Ascomycota</taxon>
        <taxon>Pezizomycotina</taxon>
        <taxon>Dothideomycetes</taxon>
        <taxon>Pleosporomycetidae</taxon>
        <taxon>Aulographales</taxon>
        <taxon>Aulographaceae</taxon>
    </lineage>
</organism>
<reference evidence="1" key="1">
    <citation type="journal article" date="2020" name="Stud. Mycol.">
        <title>101 Dothideomycetes genomes: a test case for predicting lifestyles and emergence of pathogens.</title>
        <authorList>
            <person name="Haridas S."/>
            <person name="Albert R."/>
            <person name="Binder M."/>
            <person name="Bloem J."/>
            <person name="Labutti K."/>
            <person name="Salamov A."/>
            <person name="Andreopoulos B."/>
            <person name="Baker S."/>
            <person name="Barry K."/>
            <person name="Bills G."/>
            <person name="Bluhm B."/>
            <person name="Cannon C."/>
            <person name="Castanera R."/>
            <person name="Culley D."/>
            <person name="Daum C."/>
            <person name="Ezra D."/>
            <person name="Gonzalez J."/>
            <person name="Henrissat B."/>
            <person name="Kuo A."/>
            <person name="Liang C."/>
            <person name="Lipzen A."/>
            <person name="Lutzoni F."/>
            <person name="Magnuson J."/>
            <person name="Mondo S."/>
            <person name="Nolan M."/>
            <person name="Ohm R."/>
            <person name="Pangilinan J."/>
            <person name="Park H.-J."/>
            <person name="Ramirez L."/>
            <person name="Alfaro M."/>
            <person name="Sun H."/>
            <person name="Tritt A."/>
            <person name="Yoshinaga Y."/>
            <person name="Zwiers L.-H."/>
            <person name="Turgeon B."/>
            <person name="Goodwin S."/>
            <person name="Spatafora J."/>
            <person name="Crous P."/>
            <person name="Grigoriev I."/>
        </authorList>
    </citation>
    <scope>NUCLEOTIDE SEQUENCE</scope>
    <source>
        <strain evidence="1">CBS 113979</strain>
    </source>
</reference>
<dbReference type="AlphaFoldDB" id="A0A6G1H4R6"/>
<keyword evidence="2" id="KW-1185">Reference proteome</keyword>
<protein>
    <submittedName>
        <fullName evidence="1">Uncharacterized protein</fullName>
    </submittedName>
</protein>
<dbReference type="Proteomes" id="UP000800041">
    <property type="component" value="Unassembled WGS sequence"/>
</dbReference>
<accession>A0A6G1H4R6</accession>
<dbReference type="EMBL" id="ML977149">
    <property type="protein sequence ID" value="KAF1988145.1"/>
    <property type="molecule type" value="Genomic_DNA"/>
</dbReference>
<gene>
    <name evidence="1" type="ORF">K402DRAFT_419505</name>
</gene>
<evidence type="ECO:0000313" key="1">
    <source>
        <dbReference type="EMBL" id="KAF1988145.1"/>
    </source>
</evidence>
<proteinExistence type="predicted"/>
<sequence length="185" mass="20162">MPSIKSPPTVLPIPMPINAPLVSPDAALEDAGDARLAVIIEGVAAVLLLVAEELEVGVLDDDESEEEAILDDDEDDVVTDDDKVDGVRVRYYSEPTALELPIDPVLGAVCLSASAQVPQDEHKYTDVFGAPFCYHERYPAEWDCPCHVDRITESVLNGKVVKRSRGIGEAVSGGYWLDKEMKKQE</sequence>